<dbReference type="InterPro" id="IPR013094">
    <property type="entry name" value="AB_hydrolase_3"/>
</dbReference>
<dbReference type="EMBL" id="NMPM01000048">
    <property type="protein sequence ID" value="PAV25825.1"/>
    <property type="molecule type" value="Genomic_DNA"/>
</dbReference>
<dbReference type="PANTHER" id="PTHR48081">
    <property type="entry name" value="AB HYDROLASE SUPERFAMILY PROTEIN C4A8.06C"/>
    <property type="match status" value="1"/>
</dbReference>
<evidence type="ECO:0000259" key="2">
    <source>
        <dbReference type="Pfam" id="PF07859"/>
    </source>
</evidence>
<reference evidence="3 4" key="1">
    <citation type="submission" date="2017-07" db="EMBL/GenBank/DDBJ databases">
        <title>Tamlnaduibacter salinus (Mi-7) genome sequencing.</title>
        <authorList>
            <person name="Verma A."/>
            <person name="Krishnamurthi S."/>
        </authorList>
    </citation>
    <scope>NUCLEOTIDE SEQUENCE [LARGE SCALE GENOMIC DNA]</scope>
    <source>
        <strain evidence="3 4">Mi-7</strain>
    </source>
</reference>
<dbReference type="InterPro" id="IPR029058">
    <property type="entry name" value="AB_hydrolase_fold"/>
</dbReference>
<dbReference type="RefSeq" id="WP_095611170.1">
    <property type="nucleotide sequence ID" value="NZ_NMPM01000048.1"/>
</dbReference>
<dbReference type="PANTHER" id="PTHR48081:SF8">
    <property type="entry name" value="ALPHA_BETA HYDROLASE FOLD-3 DOMAIN-CONTAINING PROTEIN-RELATED"/>
    <property type="match status" value="1"/>
</dbReference>
<gene>
    <name evidence="3" type="ORF">CF392_09250</name>
</gene>
<keyword evidence="1" id="KW-0378">Hydrolase</keyword>
<dbReference type="Proteomes" id="UP000218332">
    <property type="component" value="Unassembled WGS sequence"/>
</dbReference>
<name>A0A2A2I3X1_9GAMM</name>
<sequence>MSIQARLVKAFSRRALRREGLAGDRLVRHLRRAFNNTPVIRLIPRGIRTERIDTLAFRGDYLGHSDPKVTVLFFHGGAYIAGETRTYHNLAGRLAKQLQGEVYLPTYPFAPEHPFPAAVNRCLEAYKYLLDQGKDPANIVIVGDSAGGGLSLATLLHARDKGLPMPRCGVLLSPGTNCFPNEELLKRNDPTDDMLSADTIRNVIEVYVPNPDDRSHPYASPGTADHTGLPPLMITACNEEVLYGDALDAKASAEKAGVPVEWLERSGLFHVWPIFVPFVPEANQDLKRIVQYIRRQR</sequence>
<feature type="domain" description="Alpha/beta hydrolase fold-3" evidence="2">
    <location>
        <begin position="71"/>
        <end position="272"/>
    </location>
</feature>
<dbReference type="SUPFAM" id="SSF53474">
    <property type="entry name" value="alpha/beta-Hydrolases"/>
    <property type="match status" value="1"/>
</dbReference>
<dbReference type="InterPro" id="IPR050300">
    <property type="entry name" value="GDXG_lipolytic_enzyme"/>
</dbReference>
<evidence type="ECO:0000313" key="3">
    <source>
        <dbReference type="EMBL" id="PAV25825.1"/>
    </source>
</evidence>
<dbReference type="Gene3D" id="3.40.50.1820">
    <property type="entry name" value="alpha/beta hydrolase"/>
    <property type="match status" value="1"/>
</dbReference>
<accession>A0A2A2I3X1</accession>
<dbReference type="Pfam" id="PF07859">
    <property type="entry name" value="Abhydrolase_3"/>
    <property type="match status" value="1"/>
</dbReference>
<organism evidence="3 4">
    <name type="scientific">Tamilnaduibacter salinus</name>
    <dbReference type="NCBI Taxonomy" id="1484056"/>
    <lineage>
        <taxon>Bacteria</taxon>
        <taxon>Pseudomonadati</taxon>
        <taxon>Pseudomonadota</taxon>
        <taxon>Gammaproteobacteria</taxon>
        <taxon>Pseudomonadales</taxon>
        <taxon>Marinobacteraceae</taxon>
        <taxon>Tamilnaduibacter</taxon>
    </lineage>
</organism>
<comment type="caution">
    <text evidence="3">The sequence shown here is derived from an EMBL/GenBank/DDBJ whole genome shotgun (WGS) entry which is preliminary data.</text>
</comment>
<evidence type="ECO:0000313" key="4">
    <source>
        <dbReference type="Proteomes" id="UP000218332"/>
    </source>
</evidence>
<evidence type="ECO:0000256" key="1">
    <source>
        <dbReference type="ARBA" id="ARBA00022801"/>
    </source>
</evidence>
<dbReference type="AlphaFoldDB" id="A0A2A2I3X1"/>
<keyword evidence="4" id="KW-1185">Reference proteome</keyword>
<protein>
    <submittedName>
        <fullName evidence="3">Lipase</fullName>
    </submittedName>
</protein>
<dbReference type="GO" id="GO:0016787">
    <property type="term" value="F:hydrolase activity"/>
    <property type="evidence" value="ECO:0007669"/>
    <property type="project" value="UniProtKB-KW"/>
</dbReference>
<proteinExistence type="predicted"/>